<accession>A0ACB8L6R0</accession>
<protein>
    <submittedName>
        <fullName evidence="1">Organelle RRM domain-containing protein 1</fullName>
    </submittedName>
</protein>
<dbReference type="EMBL" id="CM039173">
    <property type="protein sequence ID" value="KAH9768979.1"/>
    <property type="molecule type" value="Genomic_DNA"/>
</dbReference>
<gene>
    <name evidence="1" type="ORF">KPL71_011822</name>
</gene>
<proteinExistence type="predicted"/>
<sequence length="334" mass="37135">MGTRRSRTGGDLEGYDSEIVQLEPVNVKWLDGLGKEDGLLSPESRGRCSLNPCRCEKDAQMCIYDASCDTHFGFCCNVDEETSRELARLPGVLTVRPDPDYNSVKKDYSCLDIQMSNPWNSQIGTTLLFPLGTTKHWLVRMDKPGVGVVTKAQMVDRYAQILTKVLGNEKDAQMCIYHVSWQSNFGFCCELDDECAQELTGVPGVLSVQPDENFGSENKDYGGNNLQNSMVPSDSSEASPTQIKTKKLFVTGLSFYTSEKTLRAAFEGFGELVEVKIIMDKISKRSKGYAFIEYTTEEAASAALKEMNGKIINGWMIVVDVAKTTPKYSRGRPR</sequence>
<reference evidence="2" key="1">
    <citation type="journal article" date="2023" name="Hortic. Res.">
        <title>A chromosome-level phased genome enabling allele-level studies in sweet orange: a case study on citrus Huanglongbing tolerance.</title>
        <authorList>
            <person name="Wu B."/>
            <person name="Yu Q."/>
            <person name="Deng Z."/>
            <person name="Duan Y."/>
            <person name="Luo F."/>
            <person name="Gmitter F. Jr."/>
        </authorList>
    </citation>
    <scope>NUCLEOTIDE SEQUENCE [LARGE SCALE GENOMIC DNA]</scope>
    <source>
        <strain evidence="2">cv. Valencia</strain>
    </source>
</reference>
<evidence type="ECO:0000313" key="2">
    <source>
        <dbReference type="Proteomes" id="UP000829398"/>
    </source>
</evidence>
<keyword evidence="2" id="KW-1185">Reference proteome</keyword>
<name>A0ACB8L6R0_CITSI</name>
<dbReference type="Proteomes" id="UP000829398">
    <property type="component" value="Chromosome 4"/>
</dbReference>
<evidence type="ECO:0000313" key="1">
    <source>
        <dbReference type="EMBL" id="KAH9768979.1"/>
    </source>
</evidence>
<organism evidence="1 2">
    <name type="scientific">Citrus sinensis</name>
    <name type="common">Sweet orange</name>
    <name type="synonym">Citrus aurantium var. sinensis</name>
    <dbReference type="NCBI Taxonomy" id="2711"/>
    <lineage>
        <taxon>Eukaryota</taxon>
        <taxon>Viridiplantae</taxon>
        <taxon>Streptophyta</taxon>
        <taxon>Embryophyta</taxon>
        <taxon>Tracheophyta</taxon>
        <taxon>Spermatophyta</taxon>
        <taxon>Magnoliopsida</taxon>
        <taxon>eudicotyledons</taxon>
        <taxon>Gunneridae</taxon>
        <taxon>Pentapetalae</taxon>
        <taxon>rosids</taxon>
        <taxon>malvids</taxon>
        <taxon>Sapindales</taxon>
        <taxon>Rutaceae</taxon>
        <taxon>Aurantioideae</taxon>
        <taxon>Citrus</taxon>
    </lineage>
</organism>
<comment type="caution">
    <text evidence="1">The sequence shown here is derived from an EMBL/GenBank/DDBJ whole genome shotgun (WGS) entry which is preliminary data.</text>
</comment>